<dbReference type="EMBL" id="JACHHZ010000001">
    <property type="protein sequence ID" value="MBB6091394.1"/>
    <property type="molecule type" value="Genomic_DNA"/>
</dbReference>
<comment type="caution">
    <text evidence="3">The sequence shown here is derived from an EMBL/GenBank/DDBJ whole genome shotgun (WGS) entry which is preliminary data.</text>
</comment>
<dbReference type="NCBIfam" id="NF006043">
    <property type="entry name" value="PRK08186.1"/>
    <property type="match status" value="1"/>
</dbReference>
<dbReference type="EC" id="3.5.1.54" evidence="3"/>
<dbReference type="RefSeq" id="WP_184329196.1">
    <property type="nucleotide sequence ID" value="NZ_JACHHZ010000001.1"/>
</dbReference>
<dbReference type="Gene3D" id="3.90.1300.10">
    <property type="entry name" value="Amidase signature (AS) domain"/>
    <property type="match status" value="1"/>
</dbReference>
<dbReference type="PANTHER" id="PTHR11895:SF169">
    <property type="entry name" value="GLUTAMYL-TRNA(GLN) AMIDOTRANSFERASE"/>
    <property type="match status" value="1"/>
</dbReference>
<feature type="domain" description="Amidase" evidence="1">
    <location>
        <begin position="24"/>
        <end position="431"/>
    </location>
</feature>
<evidence type="ECO:0000259" key="1">
    <source>
        <dbReference type="Pfam" id="PF01425"/>
    </source>
</evidence>
<proteinExistence type="predicted"/>
<dbReference type="InterPro" id="IPR023631">
    <property type="entry name" value="Amidase_dom"/>
</dbReference>
<accession>A0A841HFN8</accession>
<dbReference type="SUPFAM" id="SSF75304">
    <property type="entry name" value="Amidase signature (AS) enzymes"/>
    <property type="match status" value="1"/>
</dbReference>
<dbReference type="InterPro" id="IPR036928">
    <property type="entry name" value="AS_sf"/>
</dbReference>
<dbReference type="Gene3D" id="3.10.490.10">
    <property type="entry name" value="Gamma-glutamyl cyclotransferase-like"/>
    <property type="match status" value="1"/>
</dbReference>
<dbReference type="Gene3D" id="1.20.58.1700">
    <property type="match status" value="1"/>
</dbReference>
<keyword evidence="4" id="KW-1185">Reference proteome</keyword>
<reference evidence="3 4" key="1">
    <citation type="submission" date="2020-08" db="EMBL/GenBank/DDBJ databases">
        <title>Genomic Encyclopedia of Type Strains, Phase IV (KMG-IV): sequencing the most valuable type-strain genomes for metagenomic binning, comparative biology and taxonomic classification.</title>
        <authorList>
            <person name="Goeker M."/>
        </authorList>
    </citation>
    <scope>NUCLEOTIDE SEQUENCE [LARGE SCALE GENOMIC DNA]</scope>
    <source>
        <strain evidence="3 4">DSM 26723</strain>
    </source>
</reference>
<dbReference type="Proteomes" id="UP000588068">
    <property type="component" value="Unassembled WGS sequence"/>
</dbReference>
<keyword evidence="3" id="KW-0378">Hydrolase</keyword>
<dbReference type="PANTHER" id="PTHR11895">
    <property type="entry name" value="TRANSAMIDASE"/>
    <property type="match status" value="1"/>
</dbReference>
<evidence type="ECO:0000313" key="3">
    <source>
        <dbReference type="EMBL" id="MBB6091394.1"/>
    </source>
</evidence>
<sequence>MTALTIESVLDGYRTGRSTVEAMIGALLDRIDAAPAGNVWIHRLARDQVMAYAARLREKSMDELPLYGVPFAIKDNIDLAGVPTTAACSEFAYVPTQSAFVVERLIAAGAIPIGKTNLDQFATGLVGTRSPFGACENSFDSRYISGGSSSGSAVAVARGFVSFALGTDTAGSGRVPAAFNNIVGLKPSCGALSTAGVVPACRSLDCVSIFSLSAGDARRVLDVAQGFDAADAYSRDLPARGLPHALRIGIPRRDQLEFFGDTEYAELFGRAHRQAASIGCTVVELDFRPFFETARLLYEGPWVAERFAAIEEFLAAHPKALHPVTASIIGAGSQATAAAAFRAQYRLKALQRATAPVWEQVDALMVPSAGTIYRIADVLADPVTLNSNLGHYTNFVNLLDLAAIAVPAGFRSDGLPFGVTLIAPAGTDKALVGIGARLHAVSSSRLGTTNDAVPSPVEQTTASGYVHVAVCGAHMSGLPLNHQLTQRKGFLVRATRTAPRYRFYALPGGPPQRPGLVRTNEAGAAIDVEVWAVPQEHFGTFVAGIPSPLGIGKVELEDAISCSGFVCEAWAIEGAEEITSLGNWRAYLRK</sequence>
<dbReference type="Pfam" id="PF01425">
    <property type="entry name" value="Amidase"/>
    <property type="match status" value="1"/>
</dbReference>
<dbReference type="GO" id="GO:0004039">
    <property type="term" value="F:allophanate hydrolase activity"/>
    <property type="evidence" value="ECO:0007669"/>
    <property type="project" value="UniProtKB-EC"/>
</dbReference>
<name>A0A841HFN8_9GAMM</name>
<protein>
    <submittedName>
        <fullName evidence="3">Allophanate hydrolase</fullName>
        <ecNumber evidence="3">3.5.1.54</ecNumber>
    </submittedName>
</protein>
<feature type="domain" description="Allophanate hydrolase C-terminal" evidence="2">
    <location>
        <begin position="466"/>
        <end position="588"/>
    </location>
</feature>
<dbReference type="InterPro" id="IPR014085">
    <property type="entry name" value="Allophanate_hydrolase"/>
</dbReference>
<evidence type="ECO:0000313" key="4">
    <source>
        <dbReference type="Proteomes" id="UP000588068"/>
    </source>
</evidence>
<evidence type="ECO:0000259" key="2">
    <source>
        <dbReference type="Pfam" id="PF21986"/>
    </source>
</evidence>
<dbReference type="NCBIfam" id="TIGR02713">
    <property type="entry name" value="allophanate_hyd"/>
    <property type="match status" value="1"/>
</dbReference>
<dbReference type="InterPro" id="IPR000120">
    <property type="entry name" value="Amidase"/>
</dbReference>
<gene>
    <name evidence="3" type="ORF">HNQ60_000240</name>
</gene>
<dbReference type="Pfam" id="PF21986">
    <property type="entry name" value="AH_C"/>
    <property type="match status" value="1"/>
</dbReference>
<organism evidence="3 4">
    <name type="scientific">Povalibacter uvarum</name>
    <dbReference type="NCBI Taxonomy" id="732238"/>
    <lineage>
        <taxon>Bacteria</taxon>
        <taxon>Pseudomonadati</taxon>
        <taxon>Pseudomonadota</taxon>
        <taxon>Gammaproteobacteria</taxon>
        <taxon>Steroidobacterales</taxon>
        <taxon>Steroidobacteraceae</taxon>
        <taxon>Povalibacter</taxon>
    </lineage>
</organism>
<dbReference type="InterPro" id="IPR053844">
    <property type="entry name" value="AH_C"/>
</dbReference>
<dbReference type="AlphaFoldDB" id="A0A841HFN8"/>